<dbReference type="PROSITE" id="PS50011">
    <property type="entry name" value="PROTEIN_KINASE_DOM"/>
    <property type="match status" value="1"/>
</dbReference>
<evidence type="ECO:0000313" key="13">
    <source>
        <dbReference type="Proteomes" id="UP000785679"/>
    </source>
</evidence>
<evidence type="ECO:0000256" key="7">
    <source>
        <dbReference type="ARBA" id="ARBA00022840"/>
    </source>
</evidence>
<dbReference type="SUPFAM" id="SSF82185">
    <property type="entry name" value="Histone H3 K4-specific methyltransferase SET7/9 N-terminal domain"/>
    <property type="match status" value="2"/>
</dbReference>
<dbReference type="InterPro" id="IPR000719">
    <property type="entry name" value="Prot_kinase_dom"/>
</dbReference>
<dbReference type="InterPro" id="IPR017441">
    <property type="entry name" value="Protein_kinase_ATP_BS"/>
</dbReference>
<feature type="domain" description="Protein kinase" evidence="11">
    <location>
        <begin position="67"/>
        <end position="327"/>
    </location>
</feature>
<dbReference type="Gene3D" id="1.10.510.10">
    <property type="entry name" value="Transferase(Phosphotransferase) domain 1"/>
    <property type="match status" value="1"/>
</dbReference>
<dbReference type="PROSITE" id="PS51257">
    <property type="entry name" value="PROKAR_LIPOPROTEIN"/>
    <property type="match status" value="1"/>
</dbReference>
<dbReference type="PROSITE" id="PS00108">
    <property type="entry name" value="PROTEIN_KINASE_ST"/>
    <property type="match status" value="1"/>
</dbReference>
<dbReference type="InterPro" id="IPR008271">
    <property type="entry name" value="Ser/Thr_kinase_AS"/>
</dbReference>
<evidence type="ECO:0000256" key="8">
    <source>
        <dbReference type="ARBA" id="ARBA00047899"/>
    </source>
</evidence>
<dbReference type="SUPFAM" id="SSF56112">
    <property type="entry name" value="Protein kinase-like (PK-like)"/>
    <property type="match status" value="1"/>
</dbReference>
<evidence type="ECO:0000259" key="11">
    <source>
        <dbReference type="PROSITE" id="PS50011"/>
    </source>
</evidence>
<dbReference type="PANTHER" id="PTHR44899:SF3">
    <property type="entry name" value="SERINE_THREONINE-PROTEIN KINASE NEK1"/>
    <property type="match status" value="1"/>
</dbReference>
<evidence type="ECO:0000256" key="1">
    <source>
        <dbReference type="ARBA" id="ARBA00012513"/>
    </source>
</evidence>
<protein>
    <recommendedName>
        <fullName evidence="1">non-specific serine/threonine protein kinase</fullName>
        <ecNumber evidence="1">2.7.11.1</ecNumber>
    </recommendedName>
</protein>
<accession>A0A8J8T7M5</accession>
<dbReference type="PROSITE" id="PS00107">
    <property type="entry name" value="PROTEIN_KINASE_ATP"/>
    <property type="match status" value="1"/>
</dbReference>
<dbReference type="Pfam" id="PF02493">
    <property type="entry name" value="MORN"/>
    <property type="match status" value="5"/>
</dbReference>
<keyword evidence="7 10" id="KW-0067">ATP-binding</keyword>
<organism evidence="12 13">
    <name type="scientific">Halteria grandinella</name>
    <dbReference type="NCBI Taxonomy" id="5974"/>
    <lineage>
        <taxon>Eukaryota</taxon>
        <taxon>Sar</taxon>
        <taxon>Alveolata</taxon>
        <taxon>Ciliophora</taxon>
        <taxon>Intramacronucleata</taxon>
        <taxon>Spirotrichea</taxon>
        <taxon>Stichotrichia</taxon>
        <taxon>Sporadotrichida</taxon>
        <taxon>Halteriidae</taxon>
        <taxon>Halteria</taxon>
    </lineage>
</organism>
<keyword evidence="13" id="KW-1185">Reference proteome</keyword>
<dbReference type="InterPro" id="IPR011009">
    <property type="entry name" value="Kinase-like_dom_sf"/>
</dbReference>
<dbReference type="AlphaFoldDB" id="A0A8J8T7M5"/>
<dbReference type="EMBL" id="RRYP01002901">
    <property type="protein sequence ID" value="TNV84318.1"/>
    <property type="molecule type" value="Genomic_DNA"/>
</dbReference>
<comment type="catalytic activity">
    <reaction evidence="8">
        <text>L-threonyl-[protein] + ATP = O-phospho-L-threonyl-[protein] + ADP + H(+)</text>
        <dbReference type="Rhea" id="RHEA:46608"/>
        <dbReference type="Rhea" id="RHEA-COMP:11060"/>
        <dbReference type="Rhea" id="RHEA-COMP:11605"/>
        <dbReference type="ChEBI" id="CHEBI:15378"/>
        <dbReference type="ChEBI" id="CHEBI:30013"/>
        <dbReference type="ChEBI" id="CHEBI:30616"/>
        <dbReference type="ChEBI" id="CHEBI:61977"/>
        <dbReference type="ChEBI" id="CHEBI:456216"/>
        <dbReference type="EC" id="2.7.11.1"/>
    </reaction>
</comment>
<dbReference type="Gene3D" id="2.20.110.10">
    <property type="entry name" value="Histone H3 K4-specific methyltransferase SET7/9 N-terminal domain"/>
    <property type="match status" value="2"/>
</dbReference>
<evidence type="ECO:0000256" key="5">
    <source>
        <dbReference type="ARBA" id="ARBA00022741"/>
    </source>
</evidence>
<keyword evidence="3" id="KW-0808">Transferase</keyword>
<dbReference type="Proteomes" id="UP000785679">
    <property type="component" value="Unassembled WGS sequence"/>
</dbReference>
<evidence type="ECO:0000256" key="3">
    <source>
        <dbReference type="ARBA" id="ARBA00022679"/>
    </source>
</evidence>
<comment type="caution">
    <text evidence="12">The sequence shown here is derived from an EMBL/GenBank/DDBJ whole genome shotgun (WGS) entry which is preliminary data.</text>
</comment>
<dbReference type="OrthoDB" id="291146at2759"/>
<evidence type="ECO:0000256" key="9">
    <source>
        <dbReference type="ARBA" id="ARBA00048679"/>
    </source>
</evidence>
<feature type="binding site" evidence="10">
    <location>
        <position position="96"/>
    </location>
    <ligand>
        <name>ATP</name>
        <dbReference type="ChEBI" id="CHEBI:30616"/>
    </ligand>
</feature>
<keyword evidence="5 10" id="KW-0547">Nucleotide-binding</keyword>
<keyword evidence="2" id="KW-0723">Serine/threonine-protein kinase</keyword>
<reference evidence="12" key="1">
    <citation type="submission" date="2019-06" db="EMBL/GenBank/DDBJ databases">
        <authorList>
            <person name="Zheng W."/>
        </authorList>
    </citation>
    <scope>NUCLEOTIDE SEQUENCE</scope>
    <source>
        <strain evidence="12">QDHG01</strain>
    </source>
</reference>
<dbReference type="PANTHER" id="PTHR44899">
    <property type="entry name" value="CAMK FAMILY PROTEIN KINASE"/>
    <property type="match status" value="1"/>
</dbReference>
<dbReference type="Pfam" id="PF00069">
    <property type="entry name" value="Pkinase"/>
    <property type="match status" value="1"/>
</dbReference>
<evidence type="ECO:0000256" key="2">
    <source>
        <dbReference type="ARBA" id="ARBA00022527"/>
    </source>
</evidence>
<dbReference type="SMART" id="SM00698">
    <property type="entry name" value="MORN"/>
    <property type="match status" value="7"/>
</dbReference>
<dbReference type="GO" id="GO:0004674">
    <property type="term" value="F:protein serine/threonine kinase activity"/>
    <property type="evidence" value="ECO:0007669"/>
    <property type="project" value="UniProtKB-KW"/>
</dbReference>
<evidence type="ECO:0000256" key="4">
    <source>
        <dbReference type="ARBA" id="ARBA00022737"/>
    </source>
</evidence>
<dbReference type="InterPro" id="IPR003409">
    <property type="entry name" value="MORN"/>
</dbReference>
<keyword evidence="6" id="KW-0418">Kinase</keyword>
<keyword evidence="4" id="KW-0677">Repeat</keyword>
<dbReference type="InterPro" id="IPR051131">
    <property type="entry name" value="NEK_Ser/Thr_kinase_NIMA"/>
</dbReference>
<comment type="catalytic activity">
    <reaction evidence="9">
        <text>L-seryl-[protein] + ATP = O-phospho-L-seryl-[protein] + ADP + H(+)</text>
        <dbReference type="Rhea" id="RHEA:17989"/>
        <dbReference type="Rhea" id="RHEA-COMP:9863"/>
        <dbReference type="Rhea" id="RHEA-COMP:11604"/>
        <dbReference type="ChEBI" id="CHEBI:15378"/>
        <dbReference type="ChEBI" id="CHEBI:29999"/>
        <dbReference type="ChEBI" id="CHEBI:30616"/>
        <dbReference type="ChEBI" id="CHEBI:83421"/>
        <dbReference type="ChEBI" id="CHEBI:456216"/>
        <dbReference type="EC" id="2.7.11.1"/>
    </reaction>
</comment>
<dbReference type="SMART" id="SM00220">
    <property type="entry name" value="S_TKc"/>
    <property type="match status" value="1"/>
</dbReference>
<gene>
    <name evidence="12" type="ORF">FGO68_gene2762</name>
</gene>
<evidence type="ECO:0000256" key="10">
    <source>
        <dbReference type="PROSITE-ProRule" id="PRU10141"/>
    </source>
</evidence>
<name>A0A8J8T7M5_HALGN</name>
<dbReference type="EC" id="2.7.11.1" evidence="1"/>
<proteinExistence type="predicted"/>
<evidence type="ECO:0000313" key="12">
    <source>
        <dbReference type="EMBL" id="TNV84318.1"/>
    </source>
</evidence>
<dbReference type="GO" id="GO:0005524">
    <property type="term" value="F:ATP binding"/>
    <property type="evidence" value="ECO:0007669"/>
    <property type="project" value="UniProtKB-UniRule"/>
</dbReference>
<evidence type="ECO:0000256" key="6">
    <source>
        <dbReference type="ARBA" id="ARBA00022777"/>
    </source>
</evidence>
<sequence length="920" mass="105366">MRIIHWLLSQVTQSCSILKCAICLNHQVRQQFACCFSGYLRRENRIIYNYQIKYYMVTPASHILNGYRRVMKLGEGSFGEAYLMENMKTNKYYAMKVVSKEDVAPQFQMSELEFLKATVHPFIIRYIDDFPYPNDLSERHCIVLEYADGCDLRKKMQAKNYRITEKEAINWFTQICLALAQMHAQGLVHRDIKPENILIVGEEAGGIAKLGDFGTIKHIFAASQHTYRVGTCQYFAPEKRNLMYQGEVDVWSLGIVLYEMVSGGMFPFDYDFANGSLEDYLIKLPHLELKQMPASISQNCQFLIQKMLEKDPIKRFSTFDVLSSDIISARLKLITEEEILGAEKAQIIRKQLLDLGLNKEEGVQKEEQKEFSVTSTNANSFASKQSVPSLPSIEKQLSTLSLQPSSFQSRPESFTQKELDVFIQQIRERGHDNLVEIALLKGLMQLSRLNSEALKDVKQMEFEGIEDYEKGGIYFGEIVESERDGYGLLYCVNKKGFYCLYECEWVKGAPTKGRRVADNGKNDWTFYEGQFDAKLLRSGSGRGEKHDGIAYQGEWKDDKKNGQGELKRPDGSIYLGQFKNDKKNGSGKMTWPDGSTYLGEWKDDVRHGQGRWIQPLGNYMDGPWEKDRPNGEQKCFSKEGILLERITLVNGKKLSLQPSPPQSFTQKGLDAFIQQIRERGHDKLVEIALLKGFMQLPRLNSTGGKEVKQMEYEGSETFYQGGIYYGECVDGAREGYGLLYCISKNGGIKFLFECEWVKGAPTMGKQLIMIVEENLWEIYEGQLDARFARTGTGRIENSTGATYQGEWKDHRMNGYGKHTWPDGAVYEGQWKDDLKHGQGRMTFINGHYEDGYYENDQPIGVHKMFSKEGKLLEIKILEDENFVKIDMAEEAKAAQKFKNEAAREVKTETAKKKKKFLGLF</sequence>